<dbReference type="InterPro" id="IPR001965">
    <property type="entry name" value="Znf_PHD"/>
</dbReference>
<evidence type="ECO:0000256" key="15">
    <source>
        <dbReference type="ARBA" id="ARBA00049349"/>
    </source>
</evidence>
<evidence type="ECO:0000259" key="18">
    <source>
        <dbReference type="PROSITE" id="PS51184"/>
    </source>
</evidence>
<dbReference type="SMART" id="SM00545">
    <property type="entry name" value="JmjN"/>
    <property type="match status" value="1"/>
</dbReference>
<keyword evidence="9" id="KW-0223">Dioxygenase</keyword>
<dbReference type="InterPro" id="IPR040477">
    <property type="entry name" value="KDM4-like_Tudor"/>
</dbReference>
<keyword evidence="6" id="KW-0863">Zinc-finger</keyword>
<comment type="catalytic activity">
    <reaction evidence="15">
        <text>N(6),N(6),N(6)-trimethyl-L-lysyl(9)-[histone H3] + 2 2-oxoglutarate + 2 O2 = N(6)-methyl-L-lysyl(9)-[histone H3] + 2 formaldehyde + 2 succinate + 2 CO2</text>
        <dbReference type="Rhea" id="RHEA:60200"/>
        <dbReference type="Rhea" id="RHEA-COMP:15538"/>
        <dbReference type="Rhea" id="RHEA-COMP:15542"/>
        <dbReference type="ChEBI" id="CHEBI:15379"/>
        <dbReference type="ChEBI" id="CHEBI:16526"/>
        <dbReference type="ChEBI" id="CHEBI:16810"/>
        <dbReference type="ChEBI" id="CHEBI:16842"/>
        <dbReference type="ChEBI" id="CHEBI:30031"/>
        <dbReference type="ChEBI" id="CHEBI:61929"/>
        <dbReference type="ChEBI" id="CHEBI:61961"/>
        <dbReference type="EC" id="1.14.11.66"/>
    </reaction>
</comment>
<dbReference type="EC" id="1.14.11.66" evidence="3"/>
<feature type="region of interest" description="Disordered" evidence="16">
    <location>
        <begin position="590"/>
        <end position="610"/>
    </location>
</feature>
<dbReference type="InterPro" id="IPR002999">
    <property type="entry name" value="Tudor"/>
</dbReference>
<dbReference type="Gene3D" id="3.30.40.10">
    <property type="entry name" value="Zinc/RING finger domain, C3HC4 (zinc finger)"/>
    <property type="match status" value="2"/>
</dbReference>
<evidence type="ECO:0000256" key="4">
    <source>
        <dbReference type="ARBA" id="ARBA00022723"/>
    </source>
</evidence>
<dbReference type="Gene3D" id="2.30.30.140">
    <property type="match status" value="1"/>
</dbReference>
<evidence type="ECO:0000256" key="1">
    <source>
        <dbReference type="ARBA" id="ARBA00004123"/>
    </source>
</evidence>
<dbReference type="GO" id="GO:0140684">
    <property type="term" value="F:histone H3K9me2/H3K9me3 demethylase activity"/>
    <property type="evidence" value="ECO:0007669"/>
    <property type="project" value="UniProtKB-EC"/>
</dbReference>
<dbReference type="InterPro" id="IPR003347">
    <property type="entry name" value="JmjC_dom"/>
</dbReference>
<evidence type="ECO:0000256" key="7">
    <source>
        <dbReference type="ARBA" id="ARBA00022833"/>
    </source>
</evidence>
<dbReference type="PROSITE" id="PS51183">
    <property type="entry name" value="JMJN"/>
    <property type="match status" value="1"/>
</dbReference>
<evidence type="ECO:0000256" key="10">
    <source>
        <dbReference type="ARBA" id="ARBA00023002"/>
    </source>
</evidence>
<dbReference type="Pfam" id="PF13832">
    <property type="entry name" value="zf-HC5HC2H_2"/>
    <property type="match status" value="1"/>
</dbReference>
<dbReference type="GO" id="GO:0000785">
    <property type="term" value="C:chromatin"/>
    <property type="evidence" value="ECO:0007669"/>
    <property type="project" value="TreeGrafter"/>
</dbReference>
<comment type="caution">
    <text evidence="20">The sequence shown here is derived from an EMBL/GenBank/DDBJ whole genome shotgun (WGS) entry which is preliminary data.</text>
</comment>
<dbReference type="PROSITE" id="PS51184">
    <property type="entry name" value="JMJC"/>
    <property type="match status" value="1"/>
</dbReference>
<dbReference type="GO" id="GO:0051864">
    <property type="term" value="F:histone H3K36 demethylase activity"/>
    <property type="evidence" value="ECO:0007669"/>
    <property type="project" value="TreeGrafter"/>
</dbReference>
<dbReference type="CDD" id="cd20392">
    <property type="entry name" value="Tudor_JMJD2_rpt2"/>
    <property type="match status" value="1"/>
</dbReference>
<feature type="domain" description="JmjN" evidence="17">
    <location>
        <begin position="12"/>
        <end position="54"/>
    </location>
</feature>
<dbReference type="GO" id="GO:0005634">
    <property type="term" value="C:nucleus"/>
    <property type="evidence" value="ECO:0007669"/>
    <property type="project" value="UniProtKB-SubCell"/>
</dbReference>
<evidence type="ECO:0000259" key="19">
    <source>
        <dbReference type="PROSITE" id="PS51805"/>
    </source>
</evidence>
<dbReference type="AlphaFoldDB" id="A0AAV7K9Q1"/>
<gene>
    <name evidence="20" type="ORF">LOD99_15707</name>
</gene>
<dbReference type="InterPro" id="IPR003349">
    <property type="entry name" value="JmjN"/>
</dbReference>
<keyword evidence="10" id="KW-0560">Oxidoreductase</keyword>
<dbReference type="Pfam" id="PF02373">
    <property type="entry name" value="JmjC"/>
    <property type="match status" value="1"/>
</dbReference>
<evidence type="ECO:0000256" key="9">
    <source>
        <dbReference type="ARBA" id="ARBA00022964"/>
    </source>
</evidence>
<keyword evidence="11" id="KW-0408">Iron</keyword>
<evidence type="ECO:0000256" key="6">
    <source>
        <dbReference type="ARBA" id="ARBA00022771"/>
    </source>
</evidence>
<feature type="domain" description="JmjC" evidence="18">
    <location>
        <begin position="140"/>
        <end position="306"/>
    </location>
</feature>
<dbReference type="GO" id="GO:0010468">
    <property type="term" value="P:regulation of gene expression"/>
    <property type="evidence" value="ECO:0007669"/>
    <property type="project" value="TreeGrafter"/>
</dbReference>
<keyword evidence="7" id="KW-0862">Zinc</keyword>
<dbReference type="SMART" id="SM00333">
    <property type="entry name" value="TUDOR"/>
    <property type="match status" value="1"/>
</dbReference>
<comment type="similarity">
    <text evidence="2">Belongs to the JHDM3 histone demethylase family.</text>
</comment>
<dbReference type="Gene3D" id="2.60.120.650">
    <property type="entry name" value="Cupin"/>
    <property type="match status" value="1"/>
</dbReference>
<dbReference type="InterPro" id="IPR011011">
    <property type="entry name" value="Znf_FYVE_PHD"/>
</dbReference>
<keyword evidence="13" id="KW-0804">Transcription</keyword>
<organism evidence="20 21">
    <name type="scientific">Oopsacas minuta</name>
    <dbReference type="NCBI Taxonomy" id="111878"/>
    <lineage>
        <taxon>Eukaryota</taxon>
        <taxon>Metazoa</taxon>
        <taxon>Porifera</taxon>
        <taxon>Hexactinellida</taxon>
        <taxon>Hexasterophora</taxon>
        <taxon>Lyssacinosida</taxon>
        <taxon>Leucopsacidae</taxon>
        <taxon>Oopsacas</taxon>
    </lineage>
</organism>
<name>A0AAV7K9Q1_9METZ</name>
<dbReference type="SUPFAM" id="SSF57903">
    <property type="entry name" value="FYVE/PHD zinc finger"/>
    <property type="match status" value="1"/>
</dbReference>
<sequence length="953" mass="107956">MEKCEWELEDGVMVFKPTMDQFRDFSSFISCMEAAGAHEKGLAKVIPPKEWSPNTCNYSEIDFSIPCPILQLVSGSQGVYQMYNIQKKPTNFKSFRKLTLSDEYKSPKTQDIDELERKYWKNVTFNQVIYGADVSGTLFDSDVNIWNISKLDSILQEIPRETGIKIPGVCTAYLYFGMWRSTFGWHIEDMDLYSINYLHYGAPKVWYGIPATDAHKLEQLSRSFFPDHFRDCPAFLRHKMTVISPTVLKKYSVPFSRVVQREGQIVISFPRAYHSGFNLGLNIAESTNFATQGWIDIGKKAVVCHCDPDGVHIDMDLFIKKYQPEQYQAYLAQKKKSNQDKGRAGKNKSTKLASTNSGLLEKELDTLTDKDQKLEAKMNDWCSKFSGLWKGQSPDNFVFESAFNLVMSQKGSRCSICALFEDPSPFQGFSREELLTTYWALKRNKKGGLMNPDTILESLKAPSSPVDMDWKHISNQIVTKKKIFPKKRGGKRIDRSPLPQLDPPEINKIISQELRSPLSPTCTEDLLNSTRATYGSDSQTSSYLFDQFSECKSKSDTVVDSCIVLENSETFSLAEETVFALKSDSSNGAINGDKKPRLSETCPSPDLTQSYDLPRSTYSFHNALAIPSREKVNSKSSLKCQSDDSSDEEDEEIIQCIHCRIAVHPSCYGLRIDDVRPNWLCSRCQLKSYVAQCELCQLRGGPLKPTSNGKWAHVTCAVVVPEVLFGDPDKREPVNISCIPKSRWRIKCLYCNTHGAKGGASLQCGYRKCSSSFHVTCAQYNGIVHWAPDNDGSKGIRANCPRHDKDKQEEVRREQKLIPIGDPVIAKINTTKYTQAEVIERNEQPCFEVEFIEDESVCFNVPPSDIQSDSTSINKIVKVKWSDGLLYDGIIKAEHKELIYTIKFDNGSVNTFPRDEIYTLQDKLPKKVQSKLCKVQESAKFEETTNLMESSIQ</sequence>
<evidence type="ECO:0000256" key="14">
    <source>
        <dbReference type="ARBA" id="ARBA00023242"/>
    </source>
</evidence>
<evidence type="ECO:0000259" key="17">
    <source>
        <dbReference type="PROSITE" id="PS51183"/>
    </source>
</evidence>
<evidence type="ECO:0000256" key="3">
    <source>
        <dbReference type="ARBA" id="ARBA00012900"/>
    </source>
</evidence>
<dbReference type="SMART" id="SM00558">
    <property type="entry name" value="JmjC"/>
    <property type="match status" value="1"/>
</dbReference>
<evidence type="ECO:0000256" key="13">
    <source>
        <dbReference type="ARBA" id="ARBA00023163"/>
    </source>
</evidence>
<evidence type="ECO:0000256" key="12">
    <source>
        <dbReference type="ARBA" id="ARBA00023015"/>
    </source>
</evidence>
<dbReference type="GO" id="GO:0008270">
    <property type="term" value="F:zinc ion binding"/>
    <property type="evidence" value="ECO:0007669"/>
    <property type="project" value="UniProtKB-KW"/>
</dbReference>
<evidence type="ECO:0000256" key="16">
    <source>
        <dbReference type="SAM" id="MobiDB-lite"/>
    </source>
</evidence>
<proteinExistence type="inferred from homology"/>
<dbReference type="SUPFAM" id="SSF51197">
    <property type="entry name" value="Clavaminate synthase-like"/>
    <property type="match status" value="1"/>
</dbReference>
<keyword evidence="21" id="KW-1185">Reference proteome</keyword>
<dbReference type="Pfam" id="PF13831">
    <property type="entry name" value="PHD_2"/>
    <property type="match status" value="1"/>
</dbReference>
<evidence type="ECO:0000256" key="8">
    <source>
        <dbReference type="ARBA" id="ARBA00022853"/>
    </source>
</evidence>
<protein>
    <recommendedName>
        <fullName evidence="3">[histone H3]-trimethyl-L-lysine(9) demethylase</fullName>
        <ecNumber evidence="3">1.14.11.66</ecNumber>
    </recommendedName>
</protein>
<keyword evidence="14" id="KW-0539">Nucleus</keyword>
<dbReference type="PANTHER" id="PTHR10694:SF7">
    <property type="entry name" value="[HISTONE H3]-TRIMETHYL-L-LYSINE(9) DEMETHYLASE"/>
    <property type="match status" value="1"/>
</dbReference>
<evidence type="ECO:0000256" key="2">
    <source>
        <dbReference type="ARBA" id="ARBA00009711"/>
    </source>
</evidence>
<accession>A0AAV7K9Q1</accession>
<reference evidence="20 21" key="1">
    <citation type="journal article" date="2023" name="BMC Biol.">
        <title>The compact genome of the sponge Oopsacas minuta (Hexactinellida) is lacking key metazoan core genes.</title>
        <authorList>
            <person name="Santini S."/>
            <person name="Schenkelaars Q."/>
            <person name="Jourda C."/>
            <person name="Duchesne M."/>
            <person name="Belahbib H."/>
            <person name="Rocher C."/>
            <person name="Selva M."/>
            <person name="Riesgo A."/>
            <person name="Vervoort M."/>
            <person name="Leys S.P."/>
            <person name="Kodjabachian L."/>
            <person name="Le Bivic A."/>
            <person name="Borchiellini C."/>
            <person name="Claverie J.M."/>
            <person name="Renard E."/>
        </authorList>
    </citation>
    <scope>NUCLEOTIDE SEQUENCE [LARGE SCALE GENOMIC DNA]</scope>
    <source>
        <strain evidence="20">SPO-2</strain>
    </source>
</reference>
<evidence type="ECO:0000313" key="21">
    <source>
        <dbReference type="Proteomes" id="UP001165289"/>
    </source>
</evidence>
<dbReference type="EMBL" id="JAKMXF010000110">
    <property type="protein sequence ID" value="KAI6657992.1"/>
    <property type="molecule type" value="Genomic_DNA"/>
</dbReference>
<keyword evidence="8" id="KW-0156">Chromatin regulator</keyword>
<dbReference type="InterPro" id="IPR019787">
    <property type="entry name" value="Znf_PHD-finger"/>
</dbReference>
<dbReference type="SUPFAM" id="SSF63748">
    <property type="entry name" value="Tudor/PWWP/MBT"/>
    <property type="match status" value="2"/>
</dbReference>
<dbReference type="Proteomes" id="UP001165289">
    <property type="component" value="Unassembled WGS sequence"/>
</dbReference>
<dbReference type="PANTHER" id="PTHR10694">
    <property type="entry name" value="LYSINE-SPECIFIC DEMETHYLASE"/>
    <property type="match status" value="1"/>
</dbReference>
<dbReference type="PROSITE" id="PS51805">
    <property type="entry name" value="EPHD"/>
    <property type="match status" value="1"/>
</dbReference>
<dbReference type="InterPro" id="IPR034732">
    <property type="entry name" value="EPHD"/>
</dbReference>
<dbReference type="Pfam" id="PF18104">
    <property type="entry name" value="Tudor_2"/>
    <property type="match status" value="1"/>
</dbReference>
<evidence type="ECO:0000313" key="20">
    <source>
        <dbReference type="EMBL" id="KAI6657992.1"/>
    </source>
</evidence>
<comment type="subcellular location">
    <subcellularLocation>
        <location evidence="1">Nucleus</location>
    </subcellularLocation>
</comment>
<dbReference type="InterPro" id="IPR013083">
    <property type="entry name" value="Znf_RING/FYVE/PHD"/>
</dbReference>
<dbReference type="Gene3D" id="3.10.330.70">
    <property type="match status" value="1"/>
</dbReference>
<evidence type="ECO:0000256" key="11">
    <source>
        <dbReference type="ARBA" id="ARBA00023004"/>
    </source>
</evidence>
<keyword evidence="4" id="KW-0479">Metal-binding</keyword>
<evidence type="ECO:0000256" key="5">
    <source>
        <dbReference type="ARBA" id="ARBA00022737"/>
    </source>
</evidence>
<feature type="domain" description="PHD-type" evidence="19">
    <location>
        <begin position="690"/>
        <end position="804"/>
    </location>
</feature>
<dbReference type="Pfam" id="PF02375">
    <property type="entry name" value="JmjN"/>
    <property type="match status" value="1"/>
</dbReference>
<keyword evidence="12" id="KW-0805">Transcription regulation</keyword>
<keyword evidence="5" id="KW-0677">Repeat</keyword>
<dbReference type="SMART" id="SM00249">
    <property type="entry name" value="PHD"/>
    <property type="match status" value="2"/>
</dbReference>